<dbReference type="GO" id="GO:0003677">
    <property type="term" value="F:DNA binding"/>
    <property type="evidence" value="ECO:0007669"/>
    <property type="project" value="UniProtKB-KW"/>
</dbReference>
<proteinExistence type="inferred from homology"/>
<dbReference type="GO" id="GO:0032196">
    <property type="term" value="P:transposition"/>
    <property type="evidence" value="ECO:0007669"/>
    <property type="project" value="UniProtKB-KW"/>
</dbReference>
<dbReference type="Proteomes" id="UP000033607">
    <property type="component" value="Unassembled WGS sequence"/>
</dbReference>
<feature type="domain" description="Cas12f1-like TNB" evidence="6">
    <location>
        <begin position="85"/>
        <end position="163"/>
    </location>
</feature>
<keyword evidence="2" id="KW-0815">Transposition</keyword>
<evidence type="ECO:0000256" key="1">
    <source>
        <dbReference type="ARBA" id="ARBA00008761"/>
    </source>
</evidence>
<keyword evidence="4" id="KW-0233">DNA recombination</keyword>
<dbReference type="InterPro" id="IPR010095">
    <property type="entry name" value="Cas12f1-like_TNB"/>
</dbReference>
<evidence type="ECO:0000259" key="5">
    <source>
        <dbReference type="Pfam" id="PF01385"/>
    </source>
</evidence>
<dbReference type="NCBIfam" id="TIGR01766">
    <property type="entry name" value="IS200/IS605 family accessory protein TnpB-like domain"/>
    <property type="match status" value="1"/>
</dbReference>
<dbReference type="RefSeq" id="WP_049561531.1">
    <property type="nucleotide sequence ID" value="NZ_LATL02000339.1"/>
</dbReference>
<dbReference type="Pfam" id="PF07282">
    <property type="entry name" value="Cas12f1-like_TNB"/>
    <property type="match status" value="1"/>
</dbReference>
<evidence type="ECO:0000259" key="6">
    <source>
        <dbReference type="Pfam" id="PF07282"/>
    </source>
</evidence>
<evidence type="ECO:0000256" key="2">
    <source>
        <dbReference type="ARBA" id="ARBA00022578"/>
    </source>
</evidence>
<reference evidence="7 8" key="1">
    <citation type="submission" date="2015-06" db="EMBL/GenBank/DDBJ databases">
        <title>Draft genome assembly of filamentous brackish cyanobacterium Limnoraphis robusta strain CS-951.</title>
        <authorList>
            <person name="Willis A."/>
            <person name="Parks M."/>
            <person name="Burford M.A."/>
        </authorList>
    </citation>
    <scope>NUCLEOTIDE SEQUENCE [LARGE SCALE GENOMIC DNA]</scope>
    <source>
        <strain evidence="7 8">CS-951</strain>
    </source>
</reference>
<protein>
    <submittedName>
        <fullName evidence="7">Transposase</fullName>
    </submittedName>
</protein>
<keyword evidence="3" id="KW-0238">DNA-binding</keyword>
<evidence type="ECO:0000256" key="3">
    <source>
        <dbReference type="ARBA" id="ARBA00023125"/>
    </source>
</evidence>
<evidence type="ECO:0000313" key="7">
    <source>
        <dbReference type="EMBL" id="KMW69924.1"/>
    </source>
</evidence>
<feature type="non-terminal residue" evidence="7">
    <location>
        <position position="1"/>
    </location>
</feature>
<evidence type="ECO:0000256" key="4">
    <source>
        <dbReference type="ARBA" id="ARBA00023172"/>
    </source>
</evidence>
<dbReference type="EMBL" id="LATL02000339">
    <property type="protein sequence ID" value="KMW69924.1"/>
    <property type="molecule type" value="Genomic_DNA"/>
</dbReference>
<feature type="domain" description="Probable transposase IS891/IS1136/IS1341" evidence="5">
    <location>
        <begin position="3"/>
        <end position="66"/>
    </location>
</feature>
<dbReference type="Pfam" id="PF01385">
    <property type="entry name" value="OrfB_IS605"/>
    <property type="match status" value="1"/>
</dbReference>
<organism evidence="7 8">
    <name type="scientific">Limnoraphis robusta CS-951</name>
    <dbReference type="NCBI Taxonomy" id="1637645"/>
    <lineage>
        <taxon>Bacteria</taxon>
        <taxon>Bacillati</taxon>
        <taxon>Cyanobacteriota</taxon>
        <taxon>Cyanophyceae</taxon>
        <taxon>Oscillatoriophycideae</taxon>
        <taxon>Oscillatoriales</taxon>
        <taxon>Sirenicapillariaceae</taxon>
        <taxon>Limnoraphis</taxon>
    </lineage>
</organism>
<evidence type="ECO:0000313" key="8">
    <source>
        <dbReference type="Proteomes" id="UP000033607"/>
    </source>
</evidence>
<dbReference type="InterPro" id="IPR001959">
    <property type="entry name" value="Transposase"/>
</dbReference>
<dbReference type="OrthoDB" id="442799at2"/>
<sequence length="190" mass="21491">NFYNKKKAELQSHLKGNRKTSNRIQCLSTKRGFKIDDYLHKSSRLIINRLVESNISTLVIGKNENWKQELNIGKVNNQNFTSVPHARFIEMLTYKAQLVGIKVVITEESYTSLASFLDGDSLPVYRSAEAKNAKFSGRRLKRGLYKSKIGVKFNADINGSYNIIRKVVPDAFCNGIEGVVVHPVKITLTN</sequence>
<comment type="caution">
    <text evidence="7">The sequence shown here is derived from an EMBL/GenBank/DDBJ whole genome shotgun (WGS) entry which is preliminary data.</text>
</comment>
<comment type="similarity">
    <text evidence="1">In the C-terminal section; belongs to the transposase 35 family.</text>
</comment>
<gene>
    <name evidence="7" type="ORF">WN50_39360</name>
</gene>
<accession>A0A0J9HL26</accession>
<dbReference type="GO" id="GO:0006310">
    <property type="term" value="P:DNA recombination"/>
    <property type="evidence" value="ECO:0007669"/>
    <property type="project" value="UniProtKB-KW"/>
</dbReference>
<name>A0A0J9HL26_9CYAN</name>
<dbReference type="AlphaFoldDB" id="A0A0J9HL26"/>
<dbReference type="PATRIC" id="fig|1637645.4.peg.6663"/>